<dbReference type="PANTHER" id="PTHR43459">
    <property type="entry name" value="ENOYL-COA HYDRATASE"/>
    <property type="match status" value="1"/>
</dbReference>
<dbReference type="EMBL" id="JAVREY010000093">
    <property type="protein sequence ID" value="MDT0469074.1"/>
    <property type="molecule type" value="Genomic_DNA"/>
</dbReference>
<reference evidence="2" key="1">
    <citation type="submission" date="2023-07" db="EMBL/GenBank/DDBJ databases">
        <title>30 novel species of actinomycetes from the DSMZ collection.</title>
        <authorList>
            <person name="Nouioui I."/>
        </authorList>
    </citation>
    <scope>NUCLEOTIDE SEQUENCE [LARGE SCALE GENOMIC DNA]</scope>
    <source>
        <strain evidence="2">DSM 41699</strain>
    </source>
</reference>
<dbReference type="Pfam" id="PF00378">
    <property type="entry name" value="ECH_1"/>
    <property type="match status" value="1"/>
</dbReference>
<dbReference type="SUPFAM" id="SSF52096">
    <property type="entry name" value="ClpP/crotonase"/>
    <property type="match status" value="1"/>
</dbReference>
<gene>
    <name evidence="1" type="ORF">RM764_39935</name>
</gene>
<name>A0ABU2U7B8_9ACTN</name>
<evidence type="ECO:0000313" key="1">
    <source>
        <dbReference type="EMBL" id="MDT0469074.1"/>
    </source>
</evidence>
<organism evidence="1 2">
    <name type="scientific">Streptomyces gibsoniae</name>
    <dbReference type="NCBI Taxonomy" id="3075529"/>
    <lineage>
        <taxon>Bacteria</taxon>
        <taxon>Bacillati</taxon>
        <taxon>Actinomycetota</taxon>
        <taxon>Actinomycetes</taxon>
        <taxon>Kitasatosporales</taxon>
        <taxon>Streptomycetaceae</taxon>
        <taxon>Streptomyces</taxon>
    </lineage>
</organism>
<dbReference type="Gene3D" id="3.90.226.10">
    <property type="entry name" value="2-enoyl-CoA Hydratase, Chain A, domain 1"/>
    <property type="match status" value="1"/>
</dbReference>
<dbReference type="InterPro" id="IPR029045">
    <property type="entry name" value="ClpP/crotonase-like_dom_sf"/>
</dbReference>
<sequence length="276" mass="30005">MPNTPQFHVNEISPSYWKVTFANGPINLIDVDTIEQLAALVDRIEQTPDLTVVVFDSDNPDFFMAHFDFLADKARIAAMRPGPTGLHPYSDNLIRLSKVPAVTISALKGRARGAGSEFALATDIRFAGHRAILGQFEVGIGTVPGGNPTGRLGRLVGRGRAMEILLGADDFPARLAAEYGYVNRVLPEGELDSFVDAFARRIAGFDKVAVAGTKALINESTRIPDEEFGSALSAYFQTVGRPVNEHRVRRLFEAGLQKPDGVELDLGKQVAESDRN</sequence>
<dbReference type="RefSeq" id="WP_311700515.1">
    <property type="nucleotide sequence ID" value="NZ_JAVREY010000093.1"/>
</dbReference>
<accession>A0ABU2U7B8</accession>
<evidence type="ECO:0000313" key="2">
    <source>
        <dbReference type="Proteomes" id="UP001183809"/>
    </source>
</evidence>
<dbReference type="Proteomes" id="UP001183809">
    <property type="component" value="Unassembled WGS sequence"/>
</dbReference>
<protein>
    <submittedName>
        <fullName evidence="1">Enoyl-CoA hydratase/isomerase family protein</fullName>
    </submittedName>
</protein>
<dbReference type="PANTHER" id="PTHR43459:SF1">
    <property type="entry name" value="EG:BACN32G11.4 PROTEIN"/>
    <property type="match status" value="1"/>
</dbReference>
<dbReference type="CDD" id="cd06558">
    <property type="entry name" value="crotonase-like"/>
    <property type="match status" value="1"/>
</dbReference>
<proteinExistence type="predicted"/>
<keyword evidence="2" id="KW-1185">Reference proteome</keyword>
<comment type="caution">
    <text evidence="1">The sequence shown here is derived from an EMBL/GenBank/DDBJ whole genome shotgun (WGS) entry which is preliminary data.</text>
</comment>
<dbReference type="InterPro" id="IPR001753">
    <property type="entry name" value="Enoyl-CoA_hydra/iso"/>
</dbReference>